<reference evidence="2" key="1">
    <citation type="journal article" date="2019" name="Int. J. Syst. Evol. Microbiol.">
        <title>The Global Catalogue of Microorganisms (GCM) 10K type strain sequencing project: providing services to taxonomists for standard genome sequencing and annotation.</title>
        <authorList>
            <consortium name="The Broad Institute Genomics Platform"/>
            <consortium name="The Broad Institute Genome Sequencing Center for Infectious Disease"/>
            <person name="Wu L."/>
            <person name="Ma J."/>
        </authorList>
    </citation>
    <scope>NUCLEOTIDE SEQUENCE [LARGE SCALE GENOMIC DNA]</scope>
    <source>
        <strain evidence="2">CCUG 58938</strain>
    </source>
</reference>
<name>A0ABW3JYV0_9BACT</name>
<dbReference type="EMBL" id="JBHTKA010000001">
    <property type="protein sequence ID" value="MFD0998709.1"/>
    <property type="molecule type" value="Genomic_DNA"/>
</dbReference>
<evidence type="ECO:0000313" key="1">
    <source>
        <dbReference type="EMBL" id="MFD0998709.1"/>
    </source>
</evidence>
<organism evidence="1 2">
    <name type="scientific">Ohtaekwangia kribbensis</name>
    <dbReference type="NCBI Taxonomy" id="688913"/>
    <lineage>
        <taxon>Bacteria</taxon>
        <taxon>Pseudomonadati</taxon>
        <taxon>Bacteroidota</taxon>
        <taxon>Cytophagia</taxon>
        <taxon>Cytophagales</taxon>
        <taxon>Fulvivirgaceae</taxon>
        <taxon>Ohtaekwangia</taxon>
    </lineage>
</organism>
<proteinExistence type="predicted"/>
<keyword evidence="2" id="KW-1185">Reference proteome</keyword>
<comment type="caution">
    <text evidence="1">The sequence shown here is derived from an EMBL/GenBank/DDBJ whole genome shotgun (WGS) entry which is preliminary data.</text>
</comment>
<evidence type="ECO:0000313" key="2">
    <source>
        <dbReference type="Proteomes" id="UP001597112"/>
    </source>
</evidence>
<gene>
    <name evidence="1" type="ORF">ACFQ21_05295</name>
</gene>
<accession>A0ABW3JYV0</accession>
<dbReference type="Proteomes" id="UP001597112">
    <property type="component" value="Unassembled WGS sequence"/>
</dbReference>
<sequence length="271" mass="31262">MKVVKIVILLLLCHVGCNGQEKCQTVSLGDLFSVLTANTRNALPVKYVKFKDFDFKIFKPLDGSIDQSNFYEIGYDKSGSITEIIHFQKLPVEVKQKILVSEDGNFRVLKYQIEDNGKYYFLPIAIFMMKIFDEKHPRNFMINTLPLFGDENNIYRPGKLYTNFPISDVKSISVIMILNDELFPVDIFKLYEGNVVFHSQVYYTASNLVDYEFAGIYYKKTDDLTITESTCISQLMFHKTNPDMTLSLHPKVNALTKVQPLWIRGGAHEYE</sequence>
<protein>
    <submittedName>
        <fullName evidence="1">Uncharacterized protein</fullName>
    </submittedName>
</protein>
<dbReference type="RefSeq" id="WP_377575855.1">
    <property type="nucleotide sequence ID" value="NZ_JBHTKA010000001.1"/>
</dbReference>